<evidence type="ECO:0000256" key="1">
    <source>
        <dbReference type="SAM" id="Coils"/>
    </source>
</evidence>
<gene>
    <name evidence="4" type="ORF">QQ008_21000</name>
</gene>
<dbReference type="RefSeq" id="WP_346753907.1">
    <property type="nucleotide sequence ID" value="NZ_JAUJEA010000009.1"/>
</dbReference>
<dbReference type="EMBL" id="JAUJEA010000009">
    <property type="protein sequence ID" value="MDN5203883.1"/>
    <property type="molecule type" value="Genomic_DNA"/>
</dbReference>
<dbReference type="SUPFAM" id="SSF55785">
    <property type="entry name" value="PYP-like sensor domain (PAS domain)"/>
    <property type="match status" value="1"/>
</dbReference>
<dbReference type="InterPro" id="IPR003018">
    <property type="entry name" value="GAF"/>
</dbReference>
<name>A0ABT8KWA1_9BACT</name>
<evidence type="ECO:0000313" key="4">
    <source>
        <dbReference type="EMBL" id="MDN5203883.1"/>
    </source>
</evidence>
<feature type="transmembrane region" description="Helical" evidence="2">
    <location>
        <begin position="6"/>
        <end position="31"/>
    </location>
</feature>
<dbReference type="InterPro" id="IPR000014">
    <property type="entry name" value="PAS"/>
</dbReference>
<dbReference type="SUPFAM" id="SSF55781">
    <property type="entry name" value="GAF domain-like"/>
    <property type="match status" value="1"/>
</dbReference>
<keyword evidence="1" id="KW-0175">Coiled coil</keyword>
<dbReference type="InterPro" id="IPR035965">
    <property type="entry name" value="PAS-like_dom_sf"/>
</dbReference>
<reference evidence="4" key="1">
    <citation type="submission" date="2023-06" db="EMBL/GenBank/DDBJ databases">
        <title>Genomic of Parafulvivirga corallium.</title>
        <authorList>
            <person name="Wang G."/>
        </authorList>
    </citation>
    <scope>NUCLEOTIDE SEQUENCE</scope>
    <source>
        <strain evidence="4">BMA10</strain>
    </source>
</reference>
<evidence type="ECO:0000256" key="2">
    <source>
        <dbReference type="SAM" id="Phobius"/>
    </source>
</evidence>
<proteinExistence type="predicted"/>
<keyword evidence="5" id="KW-1185">Reference proteome</keyword>
<feature type="transmembrane region" description="Helical" evidence="2">
    <location>
        <begin position="201"/>
        <end position="223"/>
    </location>
</feature>
<dbReference type="Gene3D" id="3.30.450.20">
    <property type="entry name" value="PAS domain"/>
    <property type="match status" value="2"/>
</dbReference>
<dbReference type="Pfam" id="PF13185">
    <property type="entry name" value="GAF_2"/>
    <property type="match status" value="1"/>
</dbReference>
<evidence type="ECO:0000259" key="3">
    <source>
        <dbReference type="PROSITE" id="PS50112"/>
    </source>
</evidence>
<dbReference type="InterPro" id="IPR029016">
    <property type="entry name" value="GAF-like_dom_sf"/>
</dbReference>
<comment type="caution">
    <text evidence="4">The sequence shown here is derived from an EMBL/GenBank/DDBJ whole genome shotgun (WGS) entry which is preliminary data.</text>
</comment>
<sequence length="654" mass="74290">MNLRFKIAIIISSLLFAGIILISGILIIQLLRDNDQEIKHLRQEQESIHIDRLRDVVDLIYGVVESEYQINSDPTYLEEVLAKITSVKLRDGDGAIWITNDKMPYPAMIIDALNPGNNGKILSGDSKDHGLHQRRVEMCLNRGEATLNYTSERSSGQGLRNKVSHSKIFKPLGWIISVETSRNDAIITNRLKQHRSQLNRLIAWIAGIAILILGAGILVAIYFSGSMVDTLKAMQSNLDALARGKAIKKLKLERKDEIGSLINSLDNHLVGLASYTDFAKEIGANNFDYEFKPLSEEDILGNELLSMRDNLRNREEEDKIRNWFNEGLAKFGEILRNTNTGLKELCDDIIQNYTKYLDANQGSIFLLEGQGEEQHLELISSYAFKRKKHIEKKIEIRQGLAGQCVLEKSTIHLKEVPEHYINIRSGLGDAPPRAILITPLLLNEEVYGVIEIATFKQFESHQIEFAEKLCESIASVISTVRINEKTKGLLEESQGKAEELRSQEEEMRQNMEELEATQEELSRQTKETKNLLEQLENDKIQLDTWKTNVKAILDGVYDMILVVDKKGTVEDMNLAGELMTGFKKSEIEGQHFNVILKSFDLKEVKLRKLLSTDLTTRENELKKTTFFINEITKVTGKKYQFLIRDMGKLQNGSA</sequence>
<keyword evidence="2" id="KW-0812">Transmembrane</keyword>
<organism evidence="4 5">
    <name type="scientific">Splendidivirga corallicola</name>
    <dbReference type="NCBI Taxonomy" id="3051826"/>
    <lineage>
        <taxon>Bacteria</taxon>
        <taxon>Pseudomonadati</taxon>
        <taxon>Bacteroidota</taxon>
        <taxon>Cytophagia</taxon>
        <taxon>Cytophagales</taxon>
        <taxon>Splendidivirgaceae</taxon>
        <taxon>Splendidivirga</taxon>
    </lineage>
</organism>
<protein>
    <submittedName>
        <fullName evidence="4">GAF domain-containing protein</fullName>
    </submittedName>
</protein>
<dbReference type="SMART" id="SM00091">
    <property type="entry name" value="PAS"/>
    <property type="match status" value="1"/>
</dbReference>
<dbReference type="Pfam" id="PF08269">
    <property type="entry name" value="dCache_2"/>
    <property type="match status" value="1"/>
</dbReference>
<feature type="coiled-coil region" evidence="1">
    <location>
        <begin position="483"/>
        <end position="538"/>
    </location>
</feature>
<keyword evidence="2" id="KW-0472">Membrane</keyword>
<dbReference type="PROSITE" id="PS50112">
    <property type="entry name" value="PAS"/>
    <property type="match status" value="1"/>
</dbReference>
<evidence type="ECO:0000313" key="5">
    <source>
        <dbReference type="Proteomes" id="UP001172082"/>
    </source>
</evidence>
<accession>A0ABT8KWA1</accession>
<feature type="domain" description="PAS" evidence="3">
    <location>
        <begin position="545"/>
        <end position="590"/>
    </location>
</feature>
<keyword evidence="2" id="KW-1133">Transmembrane helix</keyword>
<dbReference type="InterPro" id="IPR004010">
    <property type="entry name" value="Double_Cache_2"/>
</dbReference>
<dbReference type="NCBIfam" id="TIGR00229">
    <property type="entry name" value="sensory_box"/>
    <property type="match status" value="1"/>
</dbReference>
<dbReference type="Proteomes" id="UP001172082">
    <property type="component" value="Unassembled WGS sequence"/>
</dbReference>
<dbReference type="Gene3D" id="3.30.450.40">
    <property type="match status" value="1"/>
</dbReference>
<dbReference type="Gene3D" id="6.10.340.10">
    <property type="match status" value="1"/>
</dbReference>
<dbReference type="SMART" id="SM00065">
    <property type="entry name" value="GAF"/>
    <property type="match status" value="1"/>
</dbReference>